<reference evidence="3" key="1">
    <citation type="submission" date="2016-11" db="EMBL/GenBank/DDBJ databases">
        <authorList>
            <person name="Varghese N."/>
            <person name="Submissions S."/>
        </authorList>
    </citation>
    <scope>NUCLEOTIDE SEQUENCE [LARGE SCALE GENOMIC DNA]</scope>
    <source>
        <strain evidence="3">DSM 19858</strain>
    </source>
</reference>
<evidence type="ECO:0000313" key="3">
    <source>
        <dbReference type="Proteomes" id="UP000184543"/>
    </source>
</evidence>
<dbReference type="InterPro" id="IPR035940">
    <property type="entry name" value="CAP_sf"/>
</dbReference>
<dbReference type="STRING" id="192903.SAMN04488513_101216"/>
<dbReference type="Gene3D" id="3.40.33.10">
    <property type="entry name" value="CAP"/>
    <property type="match status" value="1"/>
</dbReference>
<dbReference type="PROSITE" id="PS51257">
    <property type="entry name" value="PROKAR_LIPOPROTEIN"/>
    <property type="match status" value="1"/>
</dbReference>
<gene>
    <name evidence="2" type="ORF">SAMN04488513_101216</name>
</gene>
<accession>A0A1M6AXG0</accession>
<keyword evidence="3" id="KW-1185">Reference proteome</keyword>
<feature type="domain" description="SCP" evidence="1">
    <location>
        <begin position="44"/>
        <end position="156"/>
    </location>
</feature>
<dbReference type="CDD" id="cd05379">
    <property type="entry name" value="CAP_bacterial"/>
    <property type="match status" value="1"/>
</dbReference>
<dbReference type="EMBL" id="FQYU01000001">
    <property type="protein sequence ID" value="SHI41132.1"/>
    <property type="molecule type" value="Genomic_DNA"/>
</dbReference>
<dbReference type="PANTHER" id="PTHR31157:SF1">
    <property type="entry name" value="SCP DOMAIN-CONTAINING PROTEIN"/>
    <property type="match status" value="1"/>
</dbReference>
<dbReference type="Proteomes" id="UP000184543">
    <property type="component" value="Unassembled WGS sequence"/>
</dbReference>
<dbReference type="PANTHER" id="PTHR31157">
    <property type="entry name" value="SCP DOMAIN-CONTAINING PROTEIN"/>
    <property type="match status" value="1"/>
</dbReference>
<organism evidence="2 3">
    <name type="scientific">Pseudozobellia thermophila</name>
    <dbReference type="NCBI Taxonomy" id="192903"/>
    <lineage>
        <taxon>Bacteria</taxon>
        <taxon>Pseudomonadati</taxon>
        <taxon>Bacteroidota</taxon>
        <taxon>Flavobacteriia</taxon>
        <taxon>Flavobacteriales</taxon>
        <taxon>Flavobacteriaceae</taxon>
        <taxon>Pseudozobellia</taxon>
    </lineage>
</organism>
<dbReference type="InterPro" id="IPR014044">
    <property type="entry name" value="CAP_dom"/>
</dbReference>
<evidence type="ECO:0000259" key="1">
    <source>
        <dbReference type="Pfam" id="PF00188"/>
    </source>
</evidence>
<dbReference type="SUPFAM" id="SSF55797">
    <property type="entry name" value="PR-1-like"/>
    <property type="match status" value="1"/>
</dbReference>
<dbReference type="Pfam" id="PF00188">
    <property type="entry name" value="CAP"/>
    <property type="match status" value="1"/>
</dbReference>
<dbReference type="RefSeq" id="WP_072987093.1">
    <property type="nucleotide sequence ID" value="NZ_FQYU01000001.1"/>
</dbReference>
<name>A0A1M6AXG0_9FLAO</name>
<evidence type="ECO:0000313" key="2">
    <source>
        <dbReference type="EMBL" id="SHI41132.1"/>
    </source>
</evidence>
<dbReference type="OrthoDB" id="982527at2"/>
<protein>
    <submittedName>
        <fullName evidence="2">Uncharacterized conserved protein YkwD, contains CAP (CSP/antigen 5/PR1) domain</fullName>
    </submittedName>
</protein>
<dbReference type="AlphaFoldDB" id="A0A1M6AXG0"/>
<sequence>MKMIREFLVLVSFVCTMASCSKESTGTANVAEAENVHEIENELLDVVNQHRLSIGQNSLTFSSVAYEYANQHTDYMLARGSINHDNFSKRASNISAKEDAKYVAENVAKDYSSATEAFNGWLKSSNHRKTMEDDFTHTAVSVKESNDGTLYFTQIFFR</sequence>
<proteinExistence type="predicted"/>